<evidence type="ECO:0000256" key="1">
    <source>
        <dbReference type="ARBA" id="ARBA00022679"/>
    </source>
</evidence>
<comment type="caution">
    <text evidence="2">The sequence shown here is derived from an EMBL/GenBank/DDBJ whole genome shotgun (WGS) entry which is preliminary data.</text>
</comment>
<dbReference type="GO" id="GO:0000030">
    <property type="term" value="F:mannosyltransferase activity"/>
    <property type="evidence" value="ECO:0007669"/>
    <property type="project" value="TreeGrafter"/>
</dbReference>
<dbReference type="InterPro" id="IPR051706">
    <property type="entry name" value="Glycosyltransferase_domain"/>
</dbReference>
<dbReference type="EMBL" id="JMIB01000030">
    <property type="protein sequence ID" value="KDM90654.1"/>
    <property type="molecule type" value="Genomic_DNA"/>
</dbReference>
<evidence type="ECO:0000313" key="2">
    <source>
        <dbReference type="EMBL" id="KDM90654.1"/>
    </source>
</evidence>
<dbReference type="GO" id="GO:0051999">
    <property type="term" value="P:mannosyl-inositol phosphorylceramide biosynthetic process"/>
    <property type="evidence" value="ECO:0007669"/>
    <property type="project" value="TreeGrafter"/>
</dbReference>
<dbReference type="Gene3D" id="3.90.550.20">
    <property type="match status" value="1"/>
</dbReference>
<name>A0A066RK02_9GAMM</name>
<dbReference type="PANTHER" id="PTHR32385:SF15">
    <property type="entry name" value="INOSITOL PHOSPHOCERAMIDE MANNOSYLTRANSFERASE 1"/>
    <property type="match status" value="1"/>
</dbReference>
<dbReference type="GO" id="GO:0016020">
    <property type="term" value="C:membrane"/>
    <property type="evidence" value="ECO:0007669"/>
    <property type="project" value="GOC"/>
</dbReference>
<dbReference type="AlphaFoldDB" id="A0A066RK02"/>
<organism evidence="2 3">
    <name type="scientific">Photobacterium galatheae</name>
    <dbReference type="NCBI Taxonomy" id="1654360"/>
    <lineage>
        <taxon>Bacteria</taxon>
        <taxon>Pseudomonadati</taxon>
        <taxon>Pseudomonadota</taxon>
        <taxon>Gammaproteobacteria</taxon>
        <taxon>Vibrionales</taxon>
        <taxon>Vibrionaceae</taxon>
        <taxon>Photobacterium</taxon>
    </lineage>
</organism>
<dbReference type="SUPFAM" id="SSF53448">
    <property type="entry name" value="Nucleotide-diphospho-sugar transferases"/>
    <property type="match status" value="1"/>
</dbReference>
<dbReference type="InterPro" id="IPR007577">
    <property type="entry name" value="GlycoTrfase_DXD_sugar-bd_CS"/>
</dbReference>
<dbReference type="InterPro" id="IPR029044">
    <property type="entry name" value="Nucleotide-diphossugar_trans"/>
</dbReference>
<reference evidence="2 3" key="1">
    <citation type="submission" date="2014-04" db="EMBL/GenBank/DDBJ databases">
        <title>Draft genome sequence of Photobacterium halotolerans S2753: a solonamide, ngercheumicin and holomycin producer.</title>
        <authorList>
            <person name="Machado H.R."/>
            <person name="Gram L."/>
        </authorList>
    </citation>
    <scope>NUCLEOTIDE SEQUENCE [LARGE SCALE GENOMIC DNA]</scope>
    <source>
        <strain evidence="2 3">S2753</strain>
    </source>
</reference>
<dbReference type="Pfam" id="PF04488">
    <property type="entry name" value="Gly_transf_sug"/>
    <property type="match status" value="1"/>
</dbReference>
<protein>
    <submittedName>
        <fullName evidence="2">Mannosyltransferase</fullName>
    </submittedName>
</protein>
<proteinExistence type="predicted"/>
<dbReference type="STRING" id="1654360.EA58_16225"/>
<keyword evidence="2" id="KW-0328">Glycosyltransferase</keyword>
<accession>A0A066RK02</accession>
<evidence type="ECO:0000313" key="3">
    <source>
        <dbReference type="Proteomes" id="UP000027192"/>
    </source>
</evidence>
<keyword evidence="3" id="KW-1185">Reference proteome</keyword>
<keyword evidence="1 2" id="KW-0808">Transferase</keyword>
<sequence length="228" mass="26930">MQMIKKIHAIWLGKKMPPLAFVCIDDWHKQGYDFKLWTDEDPLIQQWIAACPFAKTCLDKGLFAFVTDYLRLKILQHEGGLYLDVDVTIQQDPFPLFENCKFAVGYESETMLGTASIYADPDSVILNRLVHFYEKDIYQSPLYMGPEIMTDFLIGQKLHQSESCQLYPVEYFYNYQGEPMHFDKPDNAYLTHWFQHSWKKSKGLVFLKSKHMGLLGKFYVWQKYCFKK</sequence>
<dbReference type="Proteomes" id="UP000027192">
    <property type="component" value="Unassembled WGS sequence"/>
</dbReference>
<gene>
    <name evidence="2" type="ORF">EA58_16225</name>
</gene>
<dbReference type="PANTHER" id="PTHR32385">
    <property type="entry name" value="MANNOSYL PHOSPHORYLINOSITOL CERAMIDE SYNTHASE"/>
    <property type="match status" value="1"/>
</dbReference>